<comment type="pathway">
    <text evidence="1">Protein modification; protein ubiquitination.</text>
</comment>
<dbReference type="AlphaFoldDB" id="A0A9F2WHA2"/>
<comment type="subunit">
    <text evidence="1">Component of the ribosome quality control complex (RQC).</text>
</comment>
<sequence length="1021" mass="115781">MGGKNKQRTKGNVRPSSSGRTAELLAKEQGTVPGFVGFGTSSSDLGYVPAIQGAEEIDSLIDADFRMVLRKLSKKDVITKLKAMQEFGVMCKERETEIVKGVLPYWPRIYCKISLDHDRRVREATQQAFEQLILKVRKHLAPHLKSIMGYWLIAQCDIYSPAASAAQEAFEKAFPPSKQSEALVFCKDEILNVLQDNLLKETPDTLSDPQAVPEEEREAKFHRIITCSLLSLKKLLCMMPSTEIKSLEERLKTLFSQNKFWKYGKHNIAQIRSAFFEMVSTFCKHIPESMNAEASRVCPAVLLSIDDSDAVVCLALWEAALHVLTTVEDCWNHVNAKKGVLPKLWTVLQEGGRGLATVIYPNILPLISKVPHNVADPKLDFLTTFFTSIVKGLFTERAMVCRSESSAIISAFMECLQFTVLQNIGEEEEQVKIQEMLVNVQLIPLINTVIKEPKLQNGPLFYEVADMLNVWKTKAEITNDDRTSLTFQRMLSNFWDGLSNICVEHVAVMDADEKSLAAVSSLLQILQNPENKMRRNRKKPVNIRFAEDRKAEINTEHENFIDMRTSNESSNIIHEIHGKHTCLPQIEPLEDLVCKLAELSIVYTSQQTSDQHLKFLSALLSNFASSKVFQVLVEERDYIQYENPSIQFLYEKLIDWLKEDWRKETDFLVDILYSILHCCSNTIERENILNDLTKMDLKWNILLQIIQKACSNSEKHSLSSTWLKGDVLGEKLVSLANDLCNISLKMTIASAESFHSEQWTLLSLVLSQLIKNESLIGEVYVKRIIDKLQAALSKAKDLSEAGNTEPSVSFICDIASSFFTSVKGCLMMPSSEDLLFTIFQLCAQSQDVTRLSDFLVNKLKHTWLCGITSLVHQLSILHKESSFLQKSAFWVKNQLQTSVLDVKSLQVLISVVNDLLTTLLEAEDVSACVLKDYIEWLTPSQTEWEKMRESLSSEWLRKPLLEGRLSINCELPGTDHKFCIPAKLPSHLCTAALLSRMALLILEKEVVFENPELERRKIDNI</sequence>
<keyword evidence="1" id="KW-0479">Metal-binding</keyword>
<dbReference type="KEGG" id="pbi:103065846"/>
<dbReference type="Pfam" id="PF22958">
    <property type="entry name" value="Ltn1_1st"/>
    <property type="match status" value="1"/>
</dbReference>
<dbReference type="GO" id="GO:1990116">
    <property type="term" value="P:ribosome-associated ubiquitin-dependent protein catabolic process"/>
    <property type="evidence" value="ECO:0007669"/>
    <property type="project" value="UniProtKB-UniRule"/>
</dbReference>
<keyword evidence="1" id="KW-0862">Zinc</keyword>
<dbReference type="InterPro" id="IPR039795">
    <property type="entry name" value="LTN1/Rkr1"/>
</dbReference>
<dbReference type="EC" id="2.3.2.27" evidence="1"/>
<dbReference type="GeneID" id="103065846"/>
<name>A0A9F2WHA2_PYTBI</name>
<comment type="function">
    <text evidence="1">E3 ubiquitin-protein ligase. Component of the ribosome quality control complex (RQC), a ribosome-associated complex that mediates ubiquitination and extraction of incompletely synthesized nascent chains for proteasomal degradation.</text>
</comment>
<dbReference type="Proteomes" id="UP000695026">
    <property type="component" value="Unplaced"/>
</dbReference>
<dbReference type="Gene3D" id="1.25.10.10">
    <property type="entry name" value="Leucine-rich Repeat Variant"/>
    <property type="match status" value="1"/>
</dbReference>
<dbReference type="InterPro" id="IPR011989">
    <property type="entry name" value="ARM-like"/>
</dbReference>
<dbReference type="PANTHER" id="PTHR12389:SF0">
    <property type="entry name" value="E3 UBIQUITIN-PROTEIN LIGASE LISTERIN"/>
    <property type="match status" value="1"/>
</dbReference>
<protein>
    <recommendedName>
        <fullName evidence="1">E3 ubiquitin-protein ligase listerin</fullName>
        <ecNumber evidence="1">2.3.2.27</ecNumber>
    </recommendedName>
    <alternativeName>
        <fullName evidence="1">RING-type E3 ubiquitin transferase listerin</fullName>
    </alternativeName>
</protein>
<proteinExistence type="inferred from homology"/>
<dbReference type="GO" id="GO:0061630">
    <property type="term" value="F:ubiquitin protein ligase activity"/>
    <property type="evidence" value="ECO:0007669"/>
    <property type="project" value="UniProtKB-UniRule"/>
</dbReference>
<dbReference type="GO" id="GO:0072344">
    <property type="term" value="P:rescue of stalled ribosome"/>
    <property type="evidence" value="ECO:0007669"/>
    <property type="project" value="UniProtKB-UniRule"/>
</dbReference>
<dbReference type="RefSeq" id="XP_007441578.1">
    <property type="nucleotide sequence ID" value="XM_007441516.3"/>
</dbReference>
<dbReference type="GO" id="GO:0008270">
    <property type="term" value="F:zinc ion binding"/>
    <property type="evidence" value="ECO:0007669"/>
    <property type="project" value="UniProtKB-KW"/>
</dbReference>
<keyword evidence="1" id="KW-0833">Ubl conjugation pathway</keyword>
<dbReference type="OrthoDB" id="6108at2759"/>
<dbReference type="GO" id="GO:0005829">
    <property type="term" value="C:cytosol"/>
    <property type="evidence" value="ECO:0007669"/>
    <property type="project" value="UniProtKB-UniRule"/>
</dbReference>
<dbReference type="InterPro" id="IPR016024">
    <property type="entry name" value="ARM-type_fold"/>
</dbReference>
<keyword evidence="1" id="KW-0863">Zinc-finger</keyword>
<feature type="compositionally biased region" description="Basic residues" evidence="2">
    <location>
        <begin position="1"/>
        <end position="11"/>
    </location>
</feature>
<feature type="non-terminal residue" evidence="5">
    <location>
        <position position="1021"/>
    </location>
</feature>
<dbReference type="FunFam" id="1.25.10.10:FF:001251">
    <property type="entry name" value="Predicted protein"/>
    <property type="match status" value="1"/>
</dbReference>
<comment type="similarity">
    <text evidence="1">Belongs to the LTN1 family.</text>
</comment>
<comment type="catalytic activity">
    <reaction evidence="1">
        <text>S-ubiquitinyl-[E2 ubiquitin-conjugating enzyme]-L-cysteine + [acceptor protein]-L-lysine = [E2 ubiquitin-conjugating enzyme]-L-cysteine + N(6)-ubiquitinyl-[acceptor protein]-L-lysine.</text>
        <dbReference type="EC" id="2.3.2.27"/>
    </reaction>
</comment>
<feature type="region of interest" description="Disordered" evidence="2">
    <location>
        <begin position="1"/>
        <end position="21"/>
    </location>
</feature>
<keyword evidence="1" id="KW-0808">Transferase</keyword>
<evidence type="ECO:0000256" key="2">
    <source>
        <dbReference type="SAM" id="MobiDB-lite"/>
    </source>
</evidence>
<dbReference type="GO" id="GO:0043023">
    <property type="term" value="F:ribosomal large subunit binding"/>
    <property type="evidence" value="ECO:0007669"/>
    <property type="project" value="TreeGrafter"/>
</dbReference>
<evidence type="ECO:0000256" key="1">
    <source>
        <dbReference type="RuleBase" id="RU367090"/>
    </source>
</evidence>
<keyword evidence="4" id="KW-1185">Reference proteome</keyword>
<gene>
    <name evidence="5" type="primary">LOC103065846</name>
</gene>
<dbReference type="PANTHER" id="PTHR12389">
    <property type="entry name" value="ZINC FINGER PROTEIN 294"/>
    <property type="match status" value="1"/>
</dbReference>
<dbReference type="InterPro" id="IPR054476">
    <property type="entry name" value="Ltn1_N"/>
</dbReference>
<feature type="domain" description="E3 ubiquitin-protein ligase listerin N-terminal" evidence="3">
    <location>
        <begin position="61"/>
        <end position="369"/>
    </location>
</feature>
<reference evidence="5" key="1">
    <citation type="submission" date="2025-08" db="UniProtKB">
        <authorList>
            <consortium name="RefSeq"/>
        </authorList>
    </citation>
    <scope>IDENTIFICATION</scope>
    <source>
        <tissue evidence="5">Liver</tissue>
    </source>
</reference>
<dbReference type="GO" id="GO:1990112">
    <property type="term" value="C:RQC complex"/>
    <property type="evidence" value="ECO:0007669"/>
    <property type="project" value="UniProtKB-UniRule"/>
</dbReference>
<evidence type="ECO:0000259" key="3">
    <source>
        <dbReference type="Pfam" id="PF22958"/>
    </source>
</evidence>
<dbReference type="SUPFAM" id="SSF48371">
    <property type="entry name" value="ARM repeat"/>
    <property type="match status" value="1"/>
</dbReference>
<evidence type="ECO:0000313" key="4">
    <source>
        <dbReference type="Proteomes" id="UP000695026"/>
    </source>
</evidence>
<organism evidence="4 5">
    <name type="scientific">Python bivittatus</name>
    <name type="common">Burmese python</name>
    <name type="synonym">Python molurus bivittatus</name>
    <dbReference type="NCBI Taxonomy" id="176946"/>
    <lineage>
        <taxon>Eukaryota</taxon>
        <taxon>Metazoa</taxon>
        <taxon>Chordata</taxon>
        <taxon>Craniata</taxon>
        <taxon>Vertebrata</taxon>
        <taxon>Euteleostomi</taxon>
        <taxon>Lepidosauria</taxon>
        <taxon>Squamata</taxon>
        <taxon>Bifurcata</taxon>
        <taxon>Unidentata</taxon>
        <taxon>Episquamata</taxon>
        <taxon>Toxicofera</taxon>
        <taxon>Serpentes</taxon>
        <taxon>Henophidia</taxon>
        <taxon>Pythonidae</taxon>
        <taxon>Python</taxon>
    </lineage>
</organism>
<accession>A0A9F2WHA2</accession>
<evidence type="ECO:0000313" key="5">
    <source>
        <dbReference type="RefSeq" id="XP_007441578.1"/>
    </source>
</evidence>
<dbReference type="OMA" id="AIMGGKN"/>